<dbReference type="Proteomes" id="UP000886998">
    <property type="component" value="Unassembled WGS sequence"/>
</dbReference>
<reference evidence="1" key="1">
    <citation type="submission" date="2020-08" db="EMBL/GenBank/DDBJ databases">
        <title>Multicomponent nature underlies the extraordinary mechanical properties of spider dragline silk.</title>
        <authorList>
            <person name="Kono N."/>
            <person name="Nakamura H."/>
            <person name="Mori M."/>
            <person name="Yoshida Y."/>
            <person name="Ohtoshi R."/>
            <person name="Malay A.D."/>
            <person name="Moran D.A.P."/>
            <person name="Tomita M."/>
            <person name="Numata K."/>
            <person name="Arakawa K."/>
        </authorList>
    </citation>
    <scope>NUCLEOTIDE SEQUENCE</scope>
</reference>
<keyword evidence="2" id="KW-1185">Reference proteome</keyword>
<protein>
    <submittedName>
        <fullName evidence="1">Uncharacterized protein</fullName>
    </submittedName>
</protein>
<evidence type="ECO:0000313" key="2">
    <source>
        <dbReference type="Proteomes" id="UP000886998"/>
    </source>
</evidence>
<organism evidence="1 2">
    <name type="scientific">Trichonephila inaurata madagascariensis</name>
    <dbReference type="NCBI Taxonomy" id="2747483"/>
    <lineage>
        <taxon>Eukaryota</taxon>
        <taxon>Metazoa</taxon>
        <taxon>Ecdysozoa</taxon>
        <taxon>Arthropoda</taxon>
        <taxon>Chelicerata</taxon>
        <taxon>Arachnida</taxon>
        <taxon>Araneae</taxon>
        <taxon>Araneomorphae</taxon>
        <taxon>Entelegynae</taxon>
        <taxon>Araneoidea</taxon>
        <taxon>Nephilidae</taxon>
        <taxon>Trichonephila</taxon>
        <taxon>Trichonephila inaurata</taxon>
    </lineage>
</organism>
<sequence length="86" mass="9585">MLTTQWQLLYVENTFKKIRPVSCKNHPTVCHKGLISVAGFVWTGLSWAALGGQELDSLLVIFLVEGPEGIEESTLLWFTGGLFFVD</sequence>
<dbReference type="EMBL" id="BMAV01018210">
    <property type="protein sequence ID" value="GFY70382.1"/>
    <property type="molecule type" value="Genomic_DNA"/>
</dbReference>
<comment type="caution">
    <text evidence="1">The sequence shown here is derived from an EMBL/GenBank/DDBJ whole genome shotgun (WGS) entry which is preliminary data.</text>
</comment>
<accession>A0A8X6YGX9</accession>
<proteinExistence type="predicted"/>
<dbReference type="AlphaFoldDB" id="A0A8X6YGX9"/>
<name>A0A8X6YGX9_9ARAC</name>
<gene>
    <name evidence="1" type="ORF">TNIN_385951</name>
</gene>
<evidence type="ECO:0000313" key="1">
    <source>
        <dbReference type="EMBL" id="GFY70382.1"/>
    </source>
</evidence>